<feature type="region of interest" description="Disordered" evidence="1">
    <location>
        <begin position="560"/>
        <end position="610"/>
    </location>
</feature>
<feature type="compositionally biased region" description="Basic and acidic residues" evidence="1">
    <location>
        <begin position="754"/>
        <end position="774"/>
    </location>
</feature>
<feature type="compositionally biased region" description="Pro residues" evidence="1">
    <location>
        <begin position="579"/>
        <end position="593"/>
    </location>
</feature>
<protein>
    <submittedName>
        <fullName evidence="2">Uncharacterized protein</fullName>
    </submittedName>
</protein>
<dbReference type="GeneID" id="54557463"/>
<feature type="compositionally biased region" description="Basic and acidic residues" evidence="1">
    <location>
        <begin position="390"/>
        <end position="410"/>
    </location>
</feature>
<feature type="region of interest" description="Disordered" evidence="1">
    <location>
        <begin position="264"/>
        <end position="293"/>
    </location>
</feature>
<evidence type="ECO:0000313" key="2">
    <source>
        <dbReference type="EMBL" id="KAF2172506.1"/>
    </source>
</evidence>
<gene>
    <name evidence="2" type="ORF">M409DRAFT_17739</name>
</gene>
<feature type="region of interest" description="Disordered" evidence="1">
    <location>
        <begin position="195"/>
        <end position="222"/>
    </location>
</feature>
<dbReference type="AlphaFoldDB" id="A0A6A6D4C4"/>
<dbReference type="OrthoDB" id="3650383at2759"/>
<feature type="compositionally biased region" description="Polar residues" evidence="1">
    <location>
        <begin position="594"/>
        <end position="607"/>
    </location>
</feature>
<feature type="compositionally biased region" description="Polar residues" evidence="1">
    <location>
        <begin position="564"/>
        <end position="573"/>
    </location>
</feature>
<name>A0A6A6D4C4_ZASCE</name>
<evidence type="ECO:0000256" key="1">
    <source>
        <dbReference type="SAM" id="MobiDB-lite"/>
    </source>
</evidence>
<feature type="region of interest" description="Disordered" evidence="1">
    <location>
        <begin position="376"/>
        <end position="455"/>
    </location>
</feature>
<feature type="compositionally biased region" description="Basic and acidic residues" evidence="1">
    <location>
        <begin position="852"/>
        <end position="863"/>
    </location>
</feature>
<feature type="region of interest" description="Disordered" evidence="1">
    <location>
        <begin position="740"/>
        <end position="863"/>
    </location>
</feature>
<dbReference type="EMBL" id="ML993581">
    <property type="protein sequence ID" value="KAF2172506.1"/>
    <property type="molecule type" value="Genomic_DNA"/>
</dbReference>
<feature type="compositionally biased region" description="Basic and acidic residues" evidence="1">
    <location>
        <begin position="812"/>
        <end position="828"/>
    </location>
</feature>
<feature type="region of interest" description="Disordered" evidence="1">
    <location>
        <begin position="1"/>
        <end position="54"/>
    </location>
</feature>
<evidence type="ECO:0000313" key="3">
    <source>
        <dbReference type="Proteomes" id="UP000799537"/>
    </source>
</evidence>
<sequence>MAIPPHNTYMSIPPPPLPEFYMSKEATADAGSSTRGTDDLGRKKYPPIPGDGTDERREYIRTRRTSDISSSLVVYHVCRICLRPRSARYHREHPIPIDGVPPPPGICRRCRVTSVDESKSLVDVVEHHESHGPKIGVKSLVVDEDYLPARAARSRRVNYDLDEVEWRELEPPPAEQSPPRKKEYIYRHILVAVPPPPIHPPPPTAPPQMAHLPTPDPPKAQPPEPTFIYVPKPDVKSTAQDAIDSISEKSAHSSRHTRYEIRHVKQSAPKEPSISEESVSRHIEHKKTTAPKARVELEVRSSYAVSDASKPEWTESQIQRLARDEVERYRRAERSMDAHGDAYAHGRMVPVERVPVVPVERRIEAQRDIKEEMPWKKEAVEKQSQPAYAMREREYRVRSKSKDREEEIHITRRSGARRQVDDFPSSKPARPPLPSDTSSDKTRWPAQETTKSIYEQDTTFLRCSGQPQWGAGDSSGAEVLQAKQKQVHNANVQHKQTKTSHWVDYEPPQPKTQIYEREVEVAESGLDYSRTSRRPEYPKNRHEERITMEYDRRDSGVDGLAQIQGKQKAQQRTQDVELPYPPDGLNPPVPMPSPSSHTSRPTKSAMRNDNEDSEYYYKLRTVQPADEATYLRSERDGIYYREDSEYLHRRKAAAADPTISEAPSANRKNIGARRPSDVSSRVRFANKVAISPTPPGSDASSVRDHRQGQVKEKGPEGVIDFAYGRRGGAPGRVAVEEYDYHTEQAARYPPQTKYRREEQGGPMRPEPRGRRPSGDTETATAPITLPVDMRMLARAQSESPSREKLIAAARRRREDGLGPYTIEHERSVSLEAYDGSSVGSDAAPPKHKHRREDRERAGQRGKR</sequence>
<keyword evidence="3" id="KW-1185">Reference proteome</keyword>
<accession>A0A6A6D4C4</accession>
<feature type="region of interest" description="Disordered" evidence="1">
    <location>
        <begin position="656"/>
        <end position="713"/>
    </location>
</feature>
<reference evidence="2" key="1">
    <citation type="journal article" date="2020" name="Stud. Mycol.">
        <title>101 Dothideomycetes genomes: a test case for predicting lifestyles and emergence of pathogens.</title>
        <authorList>
            <person name="Haridas S."/>
            <person name="Albert R."/>
            <person name="Binder M."/>
            <person name="Bloem J."/>
            <person name="Labutti K."/>
            <person name="Salamov A."/>
            <person name="Andreopoulos B."/>
            <person name="Baker S."/>
            <person name="Barry K."/>
            <person name="Bills G."/>
            <person name="Bluhm B."/>
            <person name="Cannon C."/>
            <person name="Castanera R."/>
            <person name="Culley D."/>
            <person name="Daum C."/>
            <person name="Ezra D."/>
            <person name="Gonzalez J."/>
            <person name="Henrissat B."/>
            <person name="Kuo A."/>
            <person name="Liang C."/>
            <person name="Lipzen A."/>
            <person name="Lutzoni F."/>
            <person name="Magnuson J."/>
            <person name="Mondo S."/>
            <person name="Nolan M."/>
            <person name="Ohm R."/>
            <person name="Pangilinan J."/>
            <person name="Park H.-J."/>
            <person name="Ramirez L."/>
            <person name="Alfaro M."/>
            <person name="Sun H."/>
            <person name="Tritt A."/>
            <person name="Yoshinaga Y."/>
            <person name="Zwiers L.-H."/>
            <person name="Turgeon B."/>
            <person name="Goodwin S."/>
            <person name="Spatafora J."/>
            <person name="Crous P."/>
            <person name="Grigoriev I."/>
        </authorList>
    </citation>
    <scope>NUCLEOTIDE SEQUENCE</scope>
    <source>
        <strain evidence="2">ATCC 36951</strain>
    </source>
</reference>
<organism evidence="2 3">
    <name type="scientific">Zasmidium cellare ATCC 36951</name>
    <dbReference type="NCBI Taxonomy" id="1080233"/>
    <lineage>
        <taxon>Eukaryota</taxon>
        <taxon>Fungi</taxon>
        <taxon>Dikarya</taxon>
        <taxon>Ascomycota</taxon>
        <taxon>Pezizomycotina</taxon>
        <taxon>Dothideomycetes</taxon>
        <taxon>Dothideomycetidae</taxon>
        <taxon>Mycosphaerellales</taxon>
        <taxon>Mycosphaerellaceae</taxon>
        <taxon>Zasmidium</taxon>
    </lineage>
</organism>
<dbReference type="RefSeq" id="XP_033673395.1">
    <property type="nucleotide sequence ID" value="XM_033804191.1"/>
</dbReference>
<dbReference type="Proteomes" id="UP000799537">
    <property type="component" value="Unassembled WGS sequence"/>
</dbReference>
<feature type="compositionally biased region" description="Pro residues" evidence="1">
    <location>
        <begin position="195"/>
        <end position="206"/>
    </location>
</feature>
<proteinExistence type="predicted"/>
<feature type="compositionally biased region" description="Basic and acidic residues" evidence="1">
    <location>
        <begin position="701"/>
        <end position="713"/>
    </location>
</feature>